<dbReference type="EMBL" id="JAWWNJ010000008">
    <property type="protein sequence ID" value="KAK7050768.1"/>
    <property type="molecule type" value="Genomic_DNA"/>
</dbReference>
<feature type="region of interest" description="Disordered" evidence="1">
    <location>
        <begin position="187"/>
        <end position="250"/>
    </location>
</feature>
<organism evidence="2 3">
    <name type="scientific">Favolaschia claudopus</name>
    <dbReference type="NCBI Taxonomy" id="2862362"/>
    <lineage>
        <taxon>Eukaryota</taxon>
        <taxon>Fungi</taxon>
        <taxon>Dikarya</taxon>
        <taxon>Basidiomycota</taxon>
        <taxon>Agaricomycotina</taxon>
        <taxon>Agaricomycetes</taxon>
        <taxon>Agaricomycetidae</taxon>
        <taxon>Agaricales</taxon>
        <taxon>Marasmiineae</taxon>
        <taxon>Mycenaceae</taxon>
        <taxon>Favolaschia</taxon>
    </lineage>
</organism>
<name>A0AAW0DIA8_9AGAR</name>
<keyword evidence="3" id="KW-1185">Reference proteome</keyword>
<feature type="region of interest" description="Disordered" evidence="1">
    <location>
        <begin position="490"/>
        <end position="511"/>
    </location>
</feature>
<feature type="compositionally biased region" description="Basic and acidic residues" evidence="1">
    <location>
        <begin position="234"/>
        <end position="249"/>
    </location>
</feature>
<evidence type="ECO:0000256" key="1">
    <source>
        <dbReference type="SAM" id="MobiDB-lite"/>
    </source>
</evidence>
<comment type="caution">
    <text evidence="2">The sequence shown here is derived from an EMBL/GenBank/DDBJ whole genome shotgun (WGS) entry which is preliminary data.</text>
</comment>
<feature type="region of interest" description="Disordered" evidence="1">
    <location>
        <begin position="1"/>
        <end position="153"/>
    </location>
</feature>
<feature type="compositionally biased region" description="Polar residues" evidence="1">
    <location>
        <begin position="498"/>
        <end position="511"/>
    </location>
</feature>
<feature type="compositionally biased region" description="Basic and acidic residues" evidence="1">
    <location>
        <begin position="187"/>
        <end position="197"/>
    </location>
</feature>
<feature type="compositionally biased region" description="Polar residues" evidence="1">
    <location>
        <begin position="135"/>
        <end position="148"/>
    </location>
</feature>
<dbReference type="Proteomes" id="UP001362999">
    <property type="component" value="Unassembled WGS sequence"/>
</dbReference>
<reference evidence="2 3" key="1">
    <citation type="journal article" date="2024" name="J Genomics">
        <title>Draft genome sequencing and assembly of Favolaschia claudopus CIRM-BRFM 2984 isolated from oak limbs.</title>
        <authorList>
            <person name="Navarro D."/>
            <person name="Drula E."/>
            <person name="Chaduli D."/>
            <person name="Cazenave R."/>
            <person name="Ahrendt S."/>
            <person name="Wang J."/>
            <person name="Lipzen A."/>
            <person name="Daum C."/>
            <person name="Barry K."/>
            <person name="Grigoriev I.V."/>
            <person name="Favel A."/>
            <person name="Rosso M.N."/>
            <person name="Martin F."/>
        </authorList>
    </citation>
    <scope>NUCLEOTIDE SEQUENCE [LARGE SCALE GENOMIC DNA]</scope>
    <source>
        <strain evidence="2 3">CIRM-BRFM 2984</strain>
    </source>
</reference>
<proteinExistence type="predicted"/>
<sequence length="601" mass="66157">MDEHPQGYTTPVRKTARMSTGRKPPPIPAKISTKFISSEAEEGGDSTASDDGNLDSGSDRGEEVIPWERTPTPESRGVASKEAPEASTPAPTRVTRSKARAGPQGTPGTKRWDPKTHQLLVTSGHSHSNSDKRNGVTSPSMRLGTETSDTQRKLRTVVVTGIKSTGAKETAQITLSGEDAEAFEAFKRTYTPKDKGGDAAMTFEMRPKEQSASPSARLPSPEIEELSPSNVGKPDAKGKKPEKRKRVDSVEIVAPPATSPAEAFAALQKAAVKTPSKKVAKISDQVEEKYLEEQDVKDVKSLPPQCQVTNRELQDKVTYHEYLKLPKLLAGVLIAWSTREGPGMYMISDFAEDTPNVDFPTLWSCFLFVSKDEFVNLARANPLDFTATSQIYTNEMKRWVLEYNDRTAVCVSIVSVVSSAIMKAKYVVEPQKKSLKAPLLKFVTGIHLSQDYDRIVGLLGMVFHHSEMHAQLNEDAITFGTKSITLEKLQKTRDTRANKGNGTRSSATKYRTTSYTASTDSLAWDDEVPVYDARHTPFNASRDIDNLDRLLPRYDDNKGEIPNGSCALVAYTVSQYLKKPADEEHISFNIRFAVVLADPGN</sequence>
<evidence type="ECO:0000313" key="2">
    <source>
        <dbReference type="EMBL" id="KAK7050768.1"/>
    </source>
</evidence>
<gene>
    <name evidence="2" type="ORF">R3P38DRAFT_2764029</name>
</gene>
<protein>
    <submittedName>
        <fullName evidence="2">Uncharacterized protein</fullName>
    </submittedName>
</protein>
<evidence type="ECO:0000313" key="3">
    <source>
        <dbReference type="Proteomes" id="UP001362999"/>
    </source>
</evidence>
<dbReference type="AlphaFoldDB" id="A0AAW0DIA8"/>
<accession>A0AAW0DIA8</accession>